<dbReference type="EMBL" id="CP004314">
    <property type="protein sequence ID" value="AHH07326.1"/>
    <property type="molecule type" value="Genomic_DNA"/>
</dbReference>
<name>W5SQG2_9SPIR</name>
<organism evidence="2">
    <name type="scientific">Borrelia crocidurae DOU</name>
    <dbReference type="NCBI Taxonomy" id="1293575"/>
    <lineage>
        <taxon>Bacteria</taxon>
        <taxon>Pseudomonadati</taxon>
        <taxon>Spirochaetota</taxon>
        <taxon>Spirochaetia</taxon>
        <taxon>Spirochaetales</taxon>
        <taxon>Borreliaceae</taxon>
        <taxon>Borrelia</taxon>
    </lineage>
</organism>
<sequence length="642" mass="75827">MMVKGKKFNLLLVLFVNAMIILILIIGCNLKSPRHDVVLYKKSFEEVFVDKEFEEIDIPLQRNIDFALYDKQLNELLDTFEMDESEKEFVFYIKEAVTSSDMASDTDKIWSQDDFRDILKNLGVVNVRKLIGPKSNFNALSRVRAAIKSVKSIYALEKLRSQLDNYERAYFIDLRKAFNAFVDDDKKRYDNSIVGDYTFNFDTLYKEARYILIFESCYEKLPSERQIIIDKMRKILTDADIGRTEGYRTYDNYEFDVLFGKLGSTTIKDIVEIFLKNLQIIETARMQIDNIYMSDRKDILERKLAAYKAIYHLTIKKVFNSDIVDDIYAKFKSMSITDLDSNFTVAVYDLFYSLYNCAFYINAYNSVYRFCSPQHRKAIDYLKGILTQSNGVDSYKRYEVYEFEALFGNANFDFQSLLDAHIDTLKERDEIRDFIEGIRDISKKEAVQKDFDVLVRNYPKYLRELFHNFDPVFILVNNINHDYAKRFVNFKFNITHLEFVKKMQEKLSVKEHEMFMEISAIITNPHIGVAEGYKTYKDYEVDSLFGDDRFEIVKSINMHLQFSDLQKEVEIEINKIDNEEQKQYFKGQFDKLVLEYKVHLKGLFHMINADNIPPVLKIDNSFVSRLNNMLDKIKKMFPPKLI</sequence>
<dbReference type="PROSITE" id="PS51257">
    <property type="entry name" value="PROKAR_LIPOPROTEIN"/>
    <property type="match status" value="1"/>
</dbReference>
<accession>W5SQG2</accession>
<reference evidence="2" key="1">
    <citation type="submission" date="2013-02" db="EMBL/GenBank/DDBJ databases">
        <title>Comparative genomics of Borrelia species.</title>
        <authorList>
            <person name="Schwan T.G."/>
            <person name="Raffel S.J."/>
            <person name="Porcella S.F."/>
        </authorList>
    </citation>
    <scope>NUCLEOTIDE SEQUENCE</scope>
    <source>
        <strain evidence="2">DOU</strain>
        <plasmid evidence="2">unnamed</plasmid>
    </source>
</reference>
<dbReference type="NCBIfam" id="NF047534">
    <property type="entry name" value="lipo_BTA121_dup"/>
    <property type="match status" value="4"/>
</dbReference>
<feature type="transmembrane region" description="Helical" evidence="1">
    <location>
        <begin position="7"/>
        <end position="27"/>
    </location>
</feature>
<dbReference type="HOGENOM" id="CLU_428068_0_0_12"/>
<keyword evidence="1" id="KW-0472">Membrane</keyword>
<evidence type="ECO:0000313" key="2">
    <source>
        <dbReference type="EMBL" id="AHH07326.1"/>
    </source>
</evidence>
<geneLocation type="plasmid" evidence="2">
    <name>unnamed</name>
</geneLocation>
<gene>
    <name evidence="2" type="ORF">BCD_1260</name>
</gene>
<protein>
    <submittedName>
        <fullName evidence="2">Uncharacterized protein</fullName>
    </submittedName>
</protein>
<keyword evidence="1" id="KW-0812">Transmembrane</keyword>
<evidence type="ECO:0000256" key="1">
    <source>
        <dbReference type="SAM" id="Phobius"/>
    </source>
</evidence>
<keyword evidence="2" id="KW-0614">Plasmid</keyword>
<proteinExistence type="predicted"/>
<keyword evidence="1" id="KW-1133">Transmembrane helix</keyword>
<dbReference type="AlphaFoldDB" id="W5SQG2"/>